<dbReference type="NCBIfam" id="TIGR00797">
    <property type="entry name" value="matE"/>
    <property type="match status" value="1"/>
</dbReference>
<dbReference type="OrthoDB" id="214119at2157"/>
<dbReference type="PANTHER" id="PTHR43549:SF2">
    <property type="entry name" value="MULTIDRUG RESISTANCE PROTEIN NORM-RELATED"/>
    <property type="match status" value="1"/>
</dbReference>
<accession>A0A7K4DK72</accession>
<feature type="transmembrane region" description="Helical" evidence="8">
    <location>
        <begin position="393"/>
        <end position="412"/>
    </location>
</feature>
<keyword evidence="6 8" id="KW-0472">Membrane</keyword>
<sequence length="491" mass="52286">MKKDKLSLSNDKSSSKDKPSSSNPSGSWGDEKEETDEDLVEKTEGVALITGEPKKAIIKLSGPLIVAMILMSAYNLVDAIWVSGLGGNALAAVGFVTPLFMILVGLSNGIGAGATSAISRCIGARNTQGVNNTAMHTLVITIIISVILTILLELFLHPLLSVLGAGNTIDLAVSYGRVTFAGTILMLFTGAAYGILRSEGDTKRTMHAMIISSVVNMVLDPILIYLAGWGIAGAAWATLISQAIVAVIILYWFLKKKDTFATLSWKYFKPDLNVSKSILGVGLPASAEFMVMSAVTAILNVILVKVAGTDAVAVYSAGWRVVMMAIIPMAAVGTAVVTVSGVAYGARKYKNLRIAHNYSIKVGLVVAIITSIITYVFAPQISKIFAYSPETAYLAPTIAAFLQVMCLFYIFVPPGLMSSSVFQGVGKGITSLIFTVLRQLIFVAIFAYILAITLNFGQQGVWWGIVAGDIAGSAVAYTWARLYISRIQKQV</sequence>
<feature type="transmembrane region" description="Helical" evidence="8">
    <location>
        <begin position="64"/>
        <end position="83"/>
    </location>
</feature>
<feature type="transmembrane region" description="Helical" evidence="8">
    <location>
        <begin position="234"/>
        <end position="254"/>
    </location>
</feature>
<evidence type="ECO:0000256" key="5">
    <source>
        <dbReference type="ARBA" id="ARBA00022989"/>
    </source>
</evidence>
<feature type="transmembrane region" description="Helical" evidence="8">
    <location>
        <begin position="175"/>
        <end position="196"/>
    </location>
</feature>
<dbReference type="GO" id="GO:0015297">
    <property type="term" value="F:antiporter activity"/>
    <property type="evidence" value="ECO:0007669"/>
    <property type="project" value="InterPro"/>
</dbReference>
<keyword evidence="3" id="KW-1003">Cell membrane</keyword>
<feature type="transmembrane region" description="Helical" evidence="8">
    <location>
        <begin position="460"/>
        <end position="480"/>
    </location>
</feature>
<dbReference type="InterPro" id="IPR052031">
    <property type="entry name" value="Membrane_Transporter-Flippase"/>
</dbReference>
<evidence type="ECO:0000256" key="6">
    <source>
        <dbReference type="ARBA" id="ARBA00023136"/>
    </source>
</evidence>
<protein>
    <submittedName>
        <fullName evidence="9">MATE family efflux transporter</fullName>
    </submittedName>
</protein>
<evidence type="ECO:0000256" key="3">
    <source>
        <dbReference type="ARBA" id="ARBA00022475"/>
    </source>
</evidence>
<dbReference type="AlphaFoldDB" id="A0A7K4DK72"/>
<comment type="subcellular location">
    <subcellularLocation>
        <location evidence="1">Cell membrane</location>
        <topology evidence="1">Multi-pass membrane protein</topology>
    </subcellularLocation>
</comment>
<feature type="transmembrane region" description="Helical" evidence="8">
    <location>
        <begin position="358"/>
        <end position="378"/>
    </location>
</feature>
<reference evidence="9 10" key="1">
    <citation type="submission" date="2020-04" db="EMBL/GenBank/DDBJ databases">
        <title>Draft genome of Methanobacterium subterraneum isolated from animal feces.</title>
        <authorList>
            <person name="Ouboter H.T."/>
            <person name="Berger S."/>
            <person name="Gungor E."/>
            <person name="Jetten M.S.M."/>
            <person name="Welte C.U."/>
        </authorList>
    </citation>
    <scope>NUCLEOTIDE SEQUENCE [LARGE SCALE GENOMIC DNA]</scope>
    <source>
        <strain evidence="9">HO_2020</strain>
    </source>
</reference>
<evidence type="ECO:0000313" key="9">
    <source>
        <dbReference type="EMBL" id="NMO08877.1"/>
    </source>
</evidence>
<evidence type="ECO:0000256" key="1">
    <source>
        <dbReference type="ARBA" id="ARBA00004651"/>
    </source>
</evidence>
<dbReference type="InterPro" id="IPR002528">
    <property type="entry name" value="MATE_fam"/>
</dbReference>
<evidence type="ECO:0000256" key="8">
    <source>
        <dbReference type="SAM" id="Phobius"/>
    </source>
</evidence>
<proteinExistence type="predicted"/>
<evidence type="ECO:0000256" key="7">
    <source>
        <dbReference type="SAM" id="MobiDB-lite"/>
    </source>
</evidence>
<keyword evidence="4 8" id="KW-0812">Transmembrane</keyword>
<dbReference type="GO" id="GO:0005886">
    <property type="term" value="C:plasma membrane"/>
    <property type="evidence" value="ECO:0007669"/>
    <property type="project" value="UniProtKB-SubCell"/>
</dbReference>
<gene>
    <name evidence="9" type="ORF">HG719_03375</name>
</gene>
<evidence type="ECO:0000313" key="10">
    <source>
        <dbReference type="Proteomes" id="UP000591058"/>
    </source>
</evidence>
<dbReference type="PIRSF" id="PIRSF006603">
    <property type="entry name" value="DinF"/>
    <property type="match status" value="1"/>
</dbReference>
<feature type="transmembrane region" description="Helical" evidence="8">
    <location>
        <begin position="135"/>
        <end position="155"/>
    </location>
</feature>
<dbReference type="InterPro" id="IPR048279">
    <property type="entry name" value="MdtK-like"/>
</dbReference>
<feature type="transmembrane region" description="Helical" evidence="8">
    <location>
        <begin position="208"/>
        <end position="228"/>
    </location>
</feature>
<keyword evidence="5 8" id="KW-1133">Transmembrane helix</keyword>
<dbReference type="EMBL" id="JABBYL010000011">
    <property type="protein sequence ID" value="NMO08877.1"/>
    <property type="molecule type" value="Genomic_DNA"/>
</dbReference>
<dbReference type="RefSeq" id="WP_100904659.1">
    <property type="nucleotide sequence ID" value="NZ_CP017766.1"/>
</dbReference>
<evidence type="ECO:0000256" key="4">
    <source>
        <dbReference type="ARBA" id="ARBA00022692"/>
    </source>
</evidence>
<feature type="transmembrane region" description="Helical" evidence="8">
    <location>
        <begin position="322"/>
        <end position="346"/>
    </location>
</feature>
<dbReference type="GeneID" id="35124056"/>
<comment type="caution">
    <text evidence="9">The sequence shown here is derived from an EMBL/GenBank/DDBJ whole genome shotgun (WGS) entry which is preliminary data.</text>
</comment>
<feature type="transmembrane region" description="Helical" evidence="8">
    <location>
        <begin position="89"/>
        <end position="114"/>
    </location>
</feature>
<feature type="transmembrane region" description="Helical" evidence="8">
    <location>
        <begin position="432"/>
        <end position="454"/>
    </location>
</feature>
<feature type="region of interest" description="Disordered" evidence="7">
    <location>
        <begin position="1"/>
        <end position="39"/>
    </location>
</feature>
<evidence type="ECO:0000256" key="2">
    <source>
        <dbReference type="ARBA" id="ARBA00022448"/>
    </source>
</evidence>
<dbReference type="Pfam" id="PF01554">
    <property type="entry name" value="MatE"/>
    <property type="match status" value="2"/>
</dbReference>
<organism evidence="9 10">
    <name type="scientific">Methanobacterium subterraneum</name>
    <dbReference type="NCBI Taxonomy" id="59277"/>
    <lineage>
        <taxon>Archaea</taxon>
        <taxon>Methanobacteriati</taxon>
        <taxon>Methanobacteriota</taxon>
        <taxon>Methanomada group</taxon>
        <taxon>Methanobacteria</taxon>
        <taxon>Methanobacteriales</taxon>
        <taxon>Methanobacteriaceae</taxon>
        <taxon>Methanobacterium</taxon>
    </lineage>
</organism>
<dbReference type="Proteomes" id="UP000591058">
    <property type="component" value="Unassembled WGS sequence"/>
</dbReference>
<name>A0A7K4DK72_9EURY</name>
<dbReference type="PANTHER" id="PTHR43549">
    <property type="entry name" value="MULTIDRUG RESISTANCE PROTEIN YPNP-RELATED"/>
    <property type="match status" value="1"/>
</dbReference>
<dbReference type="GO" id="GO:0042910">
    <property type="term" value="F:xenobiotic transmembrane transporter activity"/>
    <property type="evidence" value="ECO:0007669"/>
    <property type="project" value="InterPro"/>
</dbReference>
<keyword evidence="2" id="KW-0813">Transport</keyword>
<dbReference type="CDD" id="cd13147">
    <property type="entry name" value="MATE_MJ0709_like"/>
    <property type="match status" value="1"/>
</dbReference>